<evidence type="ECO:0000259" key="2">
    <source>
        <dbReference type="Pfam" id="PF10214"/>
    </source>
</evidence>
<feature type="region of interest" description="Disordered" evidence="1">
    <location>
        <begin position="812"/>
        <end position="845"/>
    </location>
</feature>
<dbReference type="EMBL" id="FJOG01000003">
    <property type="protein sequence ID" value="CZR53277.1"/>
    <property type="molecule type" value="Genomic_DNA"/>
</dbReference>
<feature type="compositionally biased region" description="Polar residues" evidence="1">
    <location>
        <begin position="938"/>
        <end position="954"/>
    </location>
</feature>
<dbReference type="AlphaFoldDB" id="A0A1L7WKH2"/>
<dbReference type="PANTHER" id="PTHR28221">
    <property type="entry name" value="RNA POLYMERASE I-SPECIFIC TRANSCRIPTION INITIATION FACTOR RRN6"/>
    <property type="match status" value="1"/>
</dbReference>
<feature type="compositionally biased region" description="Polar residues" evidence="1">
    <location>
        <begin position="829"/>
        <end position="838"/>
    </location>
</feature>
<dbReference type="InterPro" id="IPR048537">
    <property type="entry name" value="RRN6_HB"/>
</dbReference>
<evidence type="ECO:0000259" key="4">
    <source>
        <dbReference type="Pfam" id="PF20640"/>
    </source>
</evidence>
<evidence type="ECO:0000313" key="6">
    <source>
        <dbReference type="Proteomes" id="UP000184330"/>
    </source>
</evidence>
<evidence type="ECO:0000313" key="5">
    <source>
        <dbReference type="EMBL" id="CZR53277.1"/>
    </source>
</evidence>
<feature type="domain" description="RRN6 K-rich C-terminal" evidence="3">
    <location>
        <begin position="866"/>
        <end position="987"/>
    </location>
</feature>
<dbReference type="Pfam" id="PF20640">
    <property type="entry name" value="Rrn6_HB"/>
    <property type="match status" value="1"/>
</dbReference>
<gene>
    <name evidence="5" type="ORF">PAC_03155</name>
</gene>
<feature type="compositionally biased region" description="Basic residues" evidence="1">
    <location>
        <begin position="977"/>
        <end position="988"/>
    </location>
</feature>
<feature type="compositionally biased region" description="Basic and acidic residues" evidence="1">
    <location>
        <begin position="899"/>
        <end position="910"/>
    </location>
</feature>
<dbReference type="GO" id="GO:0001163">
    <property type="term" value="F:RNA polymerase I transcription regulatory region sequence-specific DNA binding"/>
    <property type="evidence" value="ECO:0007669"/>
    <property type="project" value="TreeGrafter"/>
</dbReference>
<feature type="domain" description="RRN6 beta-propeller" evidence="2">
    <location>
        <begin position="100"/>
        <end position="462"/>
    </location>
</feature>
<dbReference type="GO" id="GO:0042790">
    <property type="term" value="P:nucleolar large rRNA transcription by RNA polymerase I"/>
    <property type="evidence" value="ECO:0007669"/>
    <property type="project" value="TreeGrafter"/>
</dbReference>
<evidence type="ECO:0000256" key="1">
    <source>
        <dbReference type="SAM" id="MobiDB-lite"/>
    </source>
</evidence>
<reference evidence="5 6" key="1">
    <citation type="submission" date="2016-03" db="EMBL/GenBank/DDBJ databases">
        <authorList>
            <person name="Ploux O."/>
        </authorList>
    </citation>
    <scope>NUCLEOTIDE SEQUENCE [LARGE SCALE GENOMIC DNA]</scope>
    <source>
        <strain evidence="5 6">UAMH 11012</strain>
    </source>
</reference>
<dbReference type="STRING" id="576137.A0A1L7WKH2"/>
<dbReference type="InterPro" id="IPR019350">
    <property type="entry name" value="RNA_pol_I-sp_TIF_RRN6-like"/>
</dbReference>
<dbReference type="Pfam" id="PF10214">
    <property type="entry name" value="Rrn6_beta-prop"/>
    <property type="match status" value="1"/>
</dbReference>
<sequence>MTDHRVTDLSYGHLGKASYDTEENEWKFSVNLKQKSLIQQLTPFKEWHPASIRNISQSKETPSLVLKSQRRWLAKARPEVFPAGILASNLSKEEQSEASPHIGSLVSAGRAVDPDRVSGSRTTQILAIPYGGAGHVLRLIKPRVETRGWGKHSAARLTLLESEYLEYGHWVGEGGAIRQILTAEGDGESGAWLAVRQDTATTIFRPQYGRLHDASTTSSSFPERFSVSQVNPNPVVTLTTDKTQSRMHVDVAFNPWYARQFAVVDDQGIWSIWDLEKPHSKSKRQVLVPGGRGGIYDNYEPDPIQNAPDLGHSDGWYKVLWVCNISTIVICNRRRLAVVDLNENRSRLQGEDIVLPKSQDWILDIKRSATNESHIFVLTTTRIFWVEVVAGGGGDGDRLRLNVLLSYRHFKNADDEAMKLVALNDPKISVLITTSSSPLVHFYCFGESMEPSDIPSSCQGSFTWFDEEKKHSVGDALPHVCFLRLALTPSTSVNPSGPGLEYIEKDVKFFQVWTLGTNLKMSSSLCATHSLSSETDNSLSITAPTSRGRKSVNRFGSRVEKESFIVPGGMEEDDDMDPIRGNDMQHDMQAMLLDEWQDDLRFRINWRRAYRRIFGLDPAVVLLAPQETPTLAELFVRVSDRIRHGFADNELATSTFAEFSGFDTMSEDIEEAAEALRRFLRSLEPEPDSQADTALAVTNLGACFEGHLPNLQAPKYPDLSDLYDQMAEYWMTSLPPNVSNFARVARYRVVRQLAIDVCLSSVGISIENKLVSASRPPQEEEEARVSLPIHKRGSRFSRDSSPTFFSSQLAAISDREPDHRLPTPAKTPSLYSHATSTSDFKEDSSITRLRQYAPFGKARPDLSMPSLCSHWPSEPGSDPAQYSYQEAQKAVAAAESGNESEHRNRKEEARRRRRTQKFFRQERSRAVEAAAQSMFMPSGSQPAASRHFASSQTADDLPMTQPELGTFGSRVAQEGKKKSKKPRAAGFR</sequence>
<feature type="domain" description="RRN6 helical bundle" evidence="4">
    <location>
        <begin position="562"/>
        <end position="762"/>
    </location>
</feature>
<organism evidence="5 6">
    <name type="scientific">Phialocephala subalpina</name>
    <dbReference type="NCBI Taxonomy" id="576137"/>
    <lineage>
        <taxon>Eukaryota</taxon>
        <taxon>Fungi</taxon>
        <taxon>Dikarya</taxon>
        <taxon>Ascomycota</taxon>
        <taxon>Pezizomycotina</taxon>
        <taxon>Leotiomycetes</taxon>
        <taxon>Helotiales</taxon>
        <taxon>Mollisiaceae</taxon>
        <taxon>Phialocephala</taxon>
        <taxon>Phialocephala fortinii species complex</taxon>
    </lineage>
</organism>
<dbReference type="InterPro" id="IPR048536">
    <property type="entry name" value="Rrn6_K-rich"/>
</dbReference>
<feature type="region of interest" description="Disordered" evidence="1">
    <location>
        <begin position="890"/>
        <end position="988"/>
    </location>
</feature>
<accession>A0A1L7WKH2</accession>
<dbReference type="GO" id="GO:0070860">
    <property type="term" value="C:RNA polymerase I core factor complex"/>
    <property type="evidence" value="ECO:0007669"/>
    <property type="project" value="TreeGrafter"/>
</dbReference>
<dbReference type="GO" id="GO:0001179">
    <property type="term" value="F:RNA polymerase I general transcription initiation factor binding"/>
    <property type="evidence" value="ECO:0007669"/>
    <property type="project" value="TreeGrafter"/>
</dbReference>
<dbReference type="OrthoDB" id="4090074at2759"/>
<name>A0A1L7WKH2_9HELO</name>
<proteinExistence type="predicted"/>
<evidence type="ECO:0000259" key="3">
    <source>
        <dbReference type="Pfam" id="PF20639"/>
    </source>
</evidence>
<dbReference type="InterPro" id="IPR048535">
    <property type="entry name" value="RRN6_beta-prop"/>
</dbReference>
<keyword evidence="6" id="KW-1185">Reference proteome</keyword>
<dbReference type="Proteomes" id="UP000184330">
    <property type="component" value="Unassembled WGS sequence"/>
</dbReference>
<protein>
    <submittedName>
        <fullName evidence="5">Uncharacterized protein</fullName>
    </submittedName>
</protein>
<dbReference type="Pfam" id="PF20639">
    <property type="entry name" value="Rrn6_K-rich"/>
    <property type="match status" value="1"/>
</dbReference>
<dbReference type="PANTHER" id="PTHR28221:SF2">
    <property type="entry name" value="RNA POLYMERASE I-SPECIFIC TRANSCRIPTION INITIATION FACTOR RRN6"/>
    <property type="match status" value="1"/>
</dbReference>